<sequence>MGPTKRRLVDAVEGHPSPHRHVHAITAAMETRDVLLCIFSFQGGVHIDMRPLAGLQLPLHVQVDLVLGLYDGLTSSLARVHASLSTWTDVHGTSRLSPLLRCLPRLWDVLVLDAIVHGNERTVAWLVAHQLDKLTSFWVPLLDIAAHCGHLSLLRLLHGTPAGHCTSAAMHAAAVHGDLPIVQFLHAHRREGCKAHTLLFAARKGRADVVRFLCSHRLGGSVVDASVAAARAGHIPVVAALLPELQRQPVVDLMEEAADAGQLRMVEWLCRQGFPTDGARVAAVASGHIAIVEALWEPAVHDHMIAMATRHVQKHVMRWLQRKARETASDEINVTRNNNIQLLSLV</sequence>
<dbReference type="PANTHER" id="PTHR46586">
    <property type="entry name" value="ANKYRIN REPEAT-CONTAINING PROTEIN"/>
    <property type="match status" value="1"/>
</dbReference>
<name>A0A485LNK9_9STRA</name>
<dbReference type="Gene3D" id="1.25.40.20">
    <property type="entry name" value="Ankyrin repeat-containing domain"/>
    <property type="match status" value="1"/>
</dbReference>
<accession>A0A485LNK9</accession>
<dbReference type="EMBL" id="CAADRA010007316">
    <property type="protein sequence ID" value="VFU00281.1"/>
    <property type="molecule type" value="Genomic_DNA"/>
</dbReference>
<dbReference type="InterPro" id="IPR002110">
    <property type="entry name" value="Ankyrin_rpt"/>
</dbReference>
<evidence type="ECO:0000313" key="1">
    <source>
        <dbReference type="EMBL" id="KAF0684401.1"/>
    </source>
</evidence>
<proteinExistence type="predicted"/>
<dbReference type="AlphaFoldDB" id="A0A485LNK9"/>
<organism evidence="2 3">
    <name type="scientific">Aphanomyces stellatus</name>
    <dbReference type="NCBI Taxonomy" id="120398"/>
    <lineage>
        <taxon>Eukaryota</taxon>
        <taxon>Sar</taxon>
        <taxon>Stramenopiles</taxon>
        <taxon>Oomycota</taxon>
        <taxon>Saprolegniomycetes</taxon>
        <taxon>Saprolegniales</taxon>
        <taxon>Verrucalvaceae</taxon>
        <taxon>Aphanomyces</taxon>
    </lineage>
</organism>
<dbReference type="PANTHER" id="PTHR46586:SF3">
    <property type="entry name" value="ANKYRIN REPEAT-CONTAINING PROTEIN"/>
    <property type="match status" value="1"/>
</dbReference>
<dbReference type="SUPFAM" id="SSF48403">
    <property type="entry name" value="Ankyrin repeat"/>
    <property type="match status" value="1"/>
</dbReference>
<dbReference type="OrthoDB" id="88700at2759"/>
<reference evidence="2 3" key="1">
    <citation type="submission" date="2019-03" db="EMBL/GenBank/DDBJ databases">
        <authorList>
            <person name="Gaulin E."/>
            <person name="Dumas B."/>
        </authorList>
    </citation>
    <scope>NUCLEOTIDE SEQUENCE [LARGE SCALE GENOMIC DNA]</scope>
    <source>
        <strain evidence="2">CBS 568.67</strain>
    </source>
</reference>
<reference evidence="1" key="2">
    <citation type="submission" date="2019-06" db="EMBL/GenBank/DDBJ databases">
        <title>Genomics analysis of Aphanomyces spp. identifies a new class of oomycete effector associated with host adaptation.</title>
        <authorList>
            <person name="Gaulin E."/>
        </authorList>
    </citation>
    <scope>NUCLEOTIDE SEQUENCE</scope>
    <source>
        <strain evidence="1">CBS 578.67</strain>
    </source>
</reference>
<dbReference type="Pfam" id="PF12796">
    <property type="entry name" value="Ank_2"/>
    <property type="match status" value="1"/>
</dbReference>
<dbReference type="InterPro" id="IPR052050">
    <property type="entry name" value="SecEffector_AnkRepeat"/>
</dbReference>
<dbReference type="InterPro" id="IPR036770">
    <property type="entry name" value="Ankyrin_rpt-contain_sf"/>
</dbReference>
<evidence type="ECO:0000313" key="2">
    <source>
        <dbReference type="EMBL" id="VFU00281.1"/>
    </source>
</evidence>
<protein>
    <submittedName>
        <fullName evidence="2">Aste57867_23636 protein</fullName>
    </submittedName>
</protein>
<dbReference type="Proteomes" id="UP000332933">
    <property type="component" value="Unassembled WGS sequence"/>
</dbReference>
<dbReference type="EMBL" id="VJMH01007290">
    <property type="protein sequence ID" value="KAF0684401.1"/>
    <property type="molecule type" value="Genomic_DNA"/>
</dbReference>
<keyword evidence="3" id="KW-1185">Reference proteome</keyword>
<evidence type="ECO:0000313" key="3">
    <source>
        <dbReference type="Proteomes" id="UP000332933"/>
    </source>
</evidence>
<gene>
    <name evidence="2" type="primary">Aste57867_23636</name>
    <name evidence="1" type="ORF">As57867_023564</name>
    <name evidence="2" type="ORF">ASTE57867_23636</name>
</gene>